<dbReference type="Proteomes" id="UP000623129">
    <property type="component" value="Unassembled WGS sequence"/>
</dbReference>
<dbReference type="NCBIfam" id="TIGR01993">
    <property type="entry name" value="Pyr-5-nucltdase"/>
    <property type="match status" value="1"/>
</dbReference>
<dbReference type="Gene3D" id="1.10.150.450">
    <property type="match status" value="1"/>
</dbReference>
<protein>
    <submittedName>
        <fullName evidence="2">Suppressor of disruption of TFIIS</fullName>
    </submittedName>
</protein>
<dbReference type="PANTHER" id="PTHR12725">
    <property type="entry name" value="HALOACID DEHALOGENASE-LIKE HYDROLASE"/>
    <property type="match status" value="1"/>
</dbReference>
<dbReference type="InterPro" id="IPR023214">
    <property type="entry name" value="HAD_sf"/>
</dbReference>
<dbReference type="AlphaFoldDB" id="A0A833QQ25"/>
<dbReference type="PANTHER" id="PTHR12725:SF81">
    <property type="entry name" value="OS03G0701200 PROTEIN"/>
    <property type="match status" value="1"/>
</dbReference>
<dbReference type="SUPFAM" id="SSF56784">
    <property type="entry name" value="HAD-like"/>
    <property type="match status" value="1"/>
</dbReference>
<evidence type="ECO:0000313" key="3">
    <source>
        <dbReference type="Proteomes" id="UP000623129"/>
    </source>
</evidence>
<evidence type="ECO:0000313" key="2">
    <source>
        <dbReference type="EMBL" id="KAF3323194.1"/>
    </source>
</evidence>
<dbReference type="OrthoDB" id="1065058at2759"/>
<gene>
    <name evidence="2" type="ORF">FCM35_KLT11925</name>
</gene>
<evidence type="ECO:0000256" key="1">
    <source>
        <dbReference type="SAM" id="MobiDB-lite"/>
    </source>
</evidence>
<dbReference type="Gene3D" id="3.40.50.1000">
    <property type="entry name" value="HAD superfamily/HAD-like"/>
    <property type="match status" value="1"/>
</dbReference>
<feature type="region of interest" description="Disordered" evidence="1">
    <location>
        <begin position="246"/>
        <end position="267"/>
    </location>
</feature>
<comment type="caution">
    <text evidence="2">The sequence shown here is derived from an EMBL/GenBank/DDBJ whole genome shotgun (WGS) entry which is preliminary data.</text>
</comment>
<reference evidence="2" key="1">
    <citation type="submission" date="2020-01" db="EMBL/GenBank/DDBJ databases">
        <title>Genome sequence of Kobresia littledalei, the first chromosome-level genome in the family Cyperaceae.</title>
        <authorList>
            <person name="Qu G."/>
        </authorList>
    </citation>
    <scope>NUCLEOTIDE SEQUENCE</scope>
    <source>
        <strain evidence="2">C.B.Clarke</strain>
        <tissue evidence="2">Leaf</tissue>
    </source>
</reference>
<dbReference type="SFLD" id="SFLDG01132">
    <property type="entry name" value="C1.5.3:_5'-Nucleotidase_Like"/>
    <property type="match status" value="1"/>
</dbReference>
<proteinExistence type="predicted"/>
<dbReference type="Pfam" id="PF00702">
    <property type="entry name" value="Hydrolase"/>
    <property type="match status" value="1"/>
</dbReference>
<keyword evidence="3" id="KW-1185">Reference proteome</keyword>
<dbReference type="SFLD" id="SFLDG01129">
    <property type="entry name" value="C1.5:_HAD__Beta-PGM__Phosphata"/>
    <property type="match status" value="1"/>
</dbReference>
<name>A0A833QQ25_9POAL</name>
<organism evidence="2 3">
    <name type="scientific">Carex littledalei</name>
    <dbReference type="NCBI Taxonomy" id="544730"/>
    <lineage>
        <taxon>Eukaryota</taxon>
        <taxon>Viridiplantae</taxon>
        <taxon>Streptophyta</taxon>
        <taxon>Embryophyta</taxon>
        <taxon>Tracheophyta</taxon>
        <taxon>Spermatophyta</taxon>
        <taxon>Magnoliopsida</taxon>
        <taxon>Liliopsida</taxon>
        <taxon>Poales</taxon>
        <taxon>Cyperaceae</taxon>
        <taxon>Cyperoideae</taxon>
        <taxon>Cariceae</taxon>
        <taxon>Carex</taxon>
        <taxon>Carex subgen. Euthyceras</taxon>
    </lineage>
</organism>
<sequence length="267" mass="30015">MALQFQGLKSPFDCILFDLDDTLYPAETGISHATKKNIDEFLAIKCDISAERASSLRVELFRKYGSSLAGLIALGYDVHPDEYHSYVHGRLPYDRIASDPRLEQLLDSIPQPKILFTNSDRQHVTRALARLGIQEACFDQTICFETMNPHLFEETKDAISTSSEVVLKPSAKAVELAVCIAGFDPQRMLFLDDSERNMAMGKAVGLKTALVGKRLKTKDTDYALENIHNLTKEVPEIWNLNRKAKEEEIEPKRSDLDAMRSPTPVEA</sequence>
<dbReference type="InterPro" id="IPR010237">
    <property type="entry name" value="Pyr-5-nucltdase"/>
</dbReference>
<accession>A0A833QQ25</accession>
<dbReference type="EMBL" id="SWLB01000023">
    <property type="protein sequence ID" value="KAF3323194.1"/>
    <property type="molecule type" value="Genomic_DNA"/>
</dbReference>
<dbReference type="InterPro" id="IPR036412">
    <property type="entry name" value="HAD-like_sf"/>
</dbReference>
<dbReference type="SFLD" id="SFLDS00003">
    <property type="entry name" value="Haloacid_Dehalogenase"/>
    <property type="match status" value="1"/>
</dbReference>
<feature type="compositionally biased region" description="Basic and acidic residues" evidence="1">
    <location>
        <begin position="246"/>
        <end position="258"/>
    </location>
</feature>